<dbReference type="NCBIfam" id="TIGR03891">
    <property type="entry name" value="thiopep_ocin"/>
    <property type="match status" value="1"/>
</dbReference>
<comment type="caution">
    <text evidence="3">The sequence shown here is derived from an EMBL/GenBank/DDBJ whole genome shotgun (WGS) entry which is preliminary data.</text>
</comment>
<evidence type="ECO:0000313" key="3">
    <source>
        <dbReference type="EMBL" id="NEC87815.1"/>
    </source>
</evidence>
<dbReference type="EMBL" id="JAAGLU010000014">
    <property type="protein sequence ID" value="NEC87815.1"/>
    <property type="molecule type" value="Genomic_DNA"/>
</dbReference>
<dbReference type="InterPro" id="IPR006827">
    <property type="entry name" value="Lant_deHydtase_N"/>
</dbReference>
<name>A0A6B3BTX8_9ACTN</name>
<dbReference type="Pfam" id="PF04738">
    <property type="entry name" value="Lant_dehydr_N"/>
    <property type="match status" value="1"/>
</dbReference>
<evidence type="ECO:0000259" key="2">
    <source>
        <dbReference type="Pfam" id="PF14028"/>
    </source>
</evidence>
<dbReference type="InterPro" id="IPR023809">
    <property type="entry name" value="Thiopep_bacteriocin_synth_dom"/>
</dbReference>
<dbReference type="AlphaFoldDB" id="A0A6B3BTX8"/>
<gene>
    <name evidence="3" type="ORF">G3I71_18710</name>
</gene>
<organism evidence="3">
    <name type="scientific">Streptomyces sp. SID12501</name>
    <dbReference type="NCBI Taxonomy" id="2706042"/>
    <lineage>
        <taxon>Bacteria</taxon>
        <taxon>Bacillati</taxon>
        <taxon>Actinomycetota</taxon>
        <taxon>Actinomycetes</taxon>
        <taxon>Kitasatosporales</taxon>
        <taxon>Streptomycetaceae</taxon>
        <taxon>Streptomyces</taxon>
    </lineage>
</organism>
<dbReference type="Pfam" id="PF14028">
    <property type="entry name" value="Lant_dehydr_C"/>
    <property type="match status" value="1"/>
</dbReference>
<protein>
    <submittedName>
        <fullName evidence="3">Lantibiotic dehydratase</fullName>
    </submittedName>
</protein>
<evidence type="ECO:0000259" key="1">
    <source>
        <dbReference type="Pfam" id="PF04738"/>
    </source>
</evidence>
<reference evidence="3" key="1">
    <citation type="submission" date="2020-01" db="EMBL/GenBank/DDBJ databases">
        <title>Insect and environment-associated Actinomycetes.</title>
        <authorList>
            <person name="Currrie C."/>
            <person name="Chevrette M."/>
            <person name="Carlson C."/>
            <person name="Stubbendieck R."/>
            <person name="Wendt-Pienkowski E."/>
        </authorList>
    </citation>
    <scope>NUCLEOTIDE SEQUENCE</scope>
    <source>
        <strain evidence="3">SID12501</strain>
    </source>
</reference>
<proteinExistence type="predicted"/>
<accession>A0A6B3BTX8</accession>
<sequence length="1021" mass="111298">MYKAVDAILIRAAARPLAAQVPPWPDLDGSSSGDVEQWREWIGKVWTDDATAAAIEVASPLLVEAVHSVLNSRDQRPRTVRRTVISLVRYLLRMQHRATPFGLFAGPAPVRLGNQAQVQWGAGHRASARADAEWLTEMVTALEQNRDLLRRLPVIADATCVLRGTRIAVPHQPGKDGPAEVTLRRTPAAEAVLELARSPITVDDIVAKLHAGHPDTPTSVIEDMVHSLVAHQILITSLRAPMVCDDALGHLVAELADLTDLAELTTVSTEPQAATAGHLRRIHQLLIRHNHASADEQRALRIEATRRMTALTGVTEQTLVVNLLPDCEVVLPAEVAREAEHALQVMARISPFPAGPPAWQDYRARFLERYSMGALVPVRDLTDPDIGLGFPAGYRGSVLKRPVQGTTRRDEHLLALAQHAAANQVREVVLTEEDLAALAVDEATQAPAHVELCFSVLATSLDALQQGQFALSVAGLSQAAGTTTGRFLAMLESADRHRMTAAYAALPTLTADAERAQVSSPPLRRRTQNVSRALAVTPHLLSLGEHNPAATLDLDDLAVTADSKRFYLASLSTGKLIEPSVMNAVELTNATHPLVRFVTEVHRSHTAVLTPFAWGAAARLPFLPEVRTGRTILSPACWHLRLSDLGHDDRPGRLRRLTDWRCRYGVTRTVFLGSDDQRLRLDLDHPTHQHLLRMELERTGTATLHEAPEAEAYGWLGHAHEITMPFASSLPPAVHRPRTTAVVRRDSGRLPGTSPWAYLKIYCHPERAPEILTTHLPGLFQDWAGGEPLWWYTRYSDPDTHLRLRLRLPAPDAFGTAAQHVGAWAAELRTTGLIRSIQWDTDEPETGRYGTGDTLAAAERAFAADSAAAIAQQTLGLPPHLQPAVTAAGITDITATFTGSPAAGRRWLTEYLLKGQGKMPSRDLQALAIQLTAPDSDFAALRALPGGERVVTAWASRRAALETYRTALADHGAEPIDVLPSLLHMHHNRAAGIDPGNETVCRRLARTAALSWSARAEGAPR</sequence>
<feature type="domain" description="Lantibiotic dehydratase N-terminal" evidence="1">
    <location>
        <begin position="48"/>
        <end position="692"/>
    </location>
</feature>
<feature type="domain" description="Thiopeptide-type bacteriocin biosynthesis" evidence="2">
    <location>
        <begin position="756"/>
        <end position="1008"/>
    </location>
</feature>